<dbReference type="PANTHER" id="PTHR13318:SF254">
    <property type="entry name" value="PROTEIN AMN1 HOMOLOG"/>
    <property type="match status" value="1"/>
</dbReference>
<dbReference type="SUPFAM" id="SSF52047">
    <property type="entry name" value="RNI-like"/>
    <property type="match status" value="1"/>
</dbReference>
<comment type="similarity">
    <text evidence="1">Belongs to the AMN1 family.</text>
</comment>
<dbReference type="InterPro" id="IPR032675">
    <property type="entry name" value="LRR_dom_sf"/>
</dbReference>
<evidence type="ECO:0000259" key="3">
    <source>
        <dbReference type="Pfam" id="PF25372"/>
    </source>
</evidence>
<proteinExistence type="inferred from homology"/>
<dbReference type="Ensembl" id="ENSDCDT00010015592.1">
    <property type="protein sequence ID" value="ENSDCDP00010014807.1"/>
    <property type="gene ID" value="ENSDCDG00010006748.1"/>
</dbReference>
<reference evidence="4" key="2">
    <citation type="submission" date="2025-08" db="UniProtKB">
        <authorList>
            <consortium name="Ensembl"/>
        </authorList>
    </citation>
    <scope>IDENTIFICATION</scope>
</reference>
<keyword evidence="5" id="KW-1185">Reference proteome</keyword>
<dbReference type="GeneTree" id="ENSGT00730000111305"/>
<evidence type="ECO:0000313" key="4">
    <source>
        <dbReference type="Ensembl" id="ENSDCDP00010014807.1"/>
    </source>
</evidence>
<dbReference type="SMART" id="SM00367">
    <property type="entry name" value="LRR_CC"/>
    <property type="match status" value="5"/>
</dbReference>
<dbReference type="Gene3D" id="3.80.10.10">
    <property type="entry name" value="Ribonuclease Inhibitor"/>
    <property type="match status" value="1"/>
</dbReference>
<sequence>MPVNSLFDISASCVADHAERCCGDLSPLPALIKDKLLREMSVRGKVTDSNIGKLLHVRTHSLNLENCSVSDSALRQISCPYMKRIVLDGCTTVTSEGIMALALSCPALQVVDLTGCISVTDVGLAALAQNSTALEVIDLKGCTAISDLALLDLGKNCRILQSICISETLVTDKGVVSLVSGVCSNTLKELQMAHCRNLTNNAVSAVLKHCVNIRVFIFHGCPLITERSREAIENFTGLNKIHQVSWTVY</sequence>
<gene>
    <name evidence="4" type="primary">AMN1</name>
</gene>
<evidence type="ECO:0000313" key="5">
    <source>
        <dbReference type="Proteomes" id="UP000694580"/>
    </source>
</evidence>
<evidence type="ECO:0000256" key="1">
    <source>
        <dbReference type="ARBA" id="ARBA00038257"/>
    </source>
</evidence>
<reference evidence="4" key="3">
    <citation type="submission" date="2025-09" db="UniProtKB">
        <authorList>
            <consortium name="Ensembl"/>
        </authorList>
    </citation>
    <scope>IDENTIFICATION</scope>
</reference>
<dbReference type="GO" id="GO:0019005">
    <property type="term" value="C:SCF ubiquitin ligase complex"/>
    <property type="evidence" value="ECO:0007669"/>
    <property type="project" value="TreeGrafter"/>
</dbReference>
<organism evidence="4 5">
    <name type="scientific">Denticeps clupeoides</name>
    <name type="common">denticle herring</name>
    <dbReference type="NCBI Taxonomy" id="299321"/>
    <lineage>
        <taxon>Eukaryota</taxon>
        <taxon>Metazoa</taxon>
        <taxon>Chordata</taxon>
        <taxon>Craniata</taxon>
        <taxon>Vertebrata</taxon>
        <taxon>Euteleostomi</taxon>
        <taxon>Actinopterygii</taxon>
        <taxon>Neopterygii</taxon>
        <taxon>Teleostei</taxon>
        <taxon>Clupei</taxon>
        <taxon>Clupeiformes</taxon>
        <taxon>Denticipitoidei</taxon>
        <taxon>Denticipitidae</taxon>
        <taxon>Denticeps</taxon>
    </lineage>
</organism>
<feature type="domain" description="F-box/LRR-repeat protein 15-like leucin rich repeat" evidence="3">
    <location>
        <begin position="45"/>
        <end position="233"/>
    </location>
</feature>
<dbReference type="GeneID" id="114766970"/>
<dbReference type="RefSeq" id="XP_028814194.1">
    <property type="nucleotide sequence ID" value="XM_028958361.1"/>
</dbReference>
<dbReference type="InterPro" id="IPR057207">
    <property type="entry name" value="FBXL15_LRR"/>
</dbReference>
<name>A0AAY4B1G5_9TELE</name>
<dbReference type="PANTHER" id="PTHR13318">
    <property type="entry name" value="PARTNER OF PAIRED, ISOFORM B-RELATED"/>
    <property type="match status" value="1"/>
</dbReference>
<reference evidence="4 5" key="1">
    <citation type="submission" date="2020-06" db="EMBL/GenBank/DDBJ databases">
        <authorList>
            <consortium name="Wellcome Sanger Institute Data Sharing"/>
        </authorList>
    </citation>
    <scope>NUCLEOTIDE SEQUENCE [LARGE SCALE GENOMIC DNA]</scope>
</reference>
<accession>A0AAY4B1G5</accession>
<dbReference type="Pfam" id="PF25372">
    <property type="entry name" value="DUF7885"/>
    <property type="match status" value="1"/>
</dbReference>
<protein>
    <recommendedName>
        <fullName evidence="2">Protein AMN1 homolog</fullName>
    </recommendedName>
</protein>
<dbReference type="GO" id="GO:0031146">
    <property type="term" value="P:SCF-dependent proteasomal ubiquitin-dependent protein catabolic process"/>
    <property type="evidence" value="ECO:0007669"/>
    <property type="project" value="TreeGrafter"/>
</dbReference>
<evidence type="ECO:0000256" key="2">
    <source>
        <dbReference type="ARBA" id="ARBA00039628"/>
    </source>
</evidence>
<dbReference type="Proteomes" id="UP000694580">
    <property type="component" value="Chromosome 17"/>
</dbReference>
<dbReference type="InterPro" id="IPR006553">
    <property type="entry name" value="Leu-rich_rpt_Cys-con_subtyp"/>
</dbReference>
<dbReference type="AlphaFoldDB" id="A0AAY4B1G5"/>